<protein>
    <submittedName>
        <fullName evidence="1">Uncharacterized protein</fullName>
    </submittedName>
</protein>
<sequence>MSTSTGSITDFNHAVEKLEANASNWVMFQHRFIIAVRHKKVYGQFDGSNMKPESSMAAPSSTVATTQTQTQAHTTALATWQEKEDLALYLLSQKLPDTIFAKYMRKSTVAEMWAGIVAEFTHKSMMMRSHL</sequence>
<gene>
    <name evidence="1" type="ORF">M378DRAFT_79176</name>
</gene>
<dbReference type="Pfam" id="PF14223">
    <property type="entry name" value="Retrotran_gag_2"/>
    <property type="match status" value="1"/>
</dbReference>
<accession>A0A0C2X549</accession>
<keyword evidence="2" id="KW-1185">Reference proteome</keyword>
<dbReference type="Proteomes" id="UP000054549">
    <property type="component" value="Unassembled WGS sequence"/>
</dbReference>
<feature type="non-terminal residue" evidence="1">
    <location>
        <position position="131"/>
    </location>
</feature>
<dbReference type="InParanoid" id="A0A0C2X549"/>
<proteinExistence type="predicted"/>
<name>A0A0C2X549_AMAMK</name>
<dbReference type="HOGENOM" id="CLU_078575_1_1_1"/>
<evidence type="ECO:0000313" key="2">
    <source>
        <dbReference type="Proteomes" id="UP000054549"/>
    </source>
</evidence>
<dbReference type="EMBL" id="KN818255">
    <property type="protein sequence ID" value="KIL63848.1"/>
    <property type="molecule type" value="Genomic_DNA"/>
</dbReference>
<dbReference type="OrthoDB" id="3022090at2759"/>
<dbReference type="AlphaFoldDB" id="A0A0C2X549"/>
<reference evidence="1 2" key="1">
    <citation type="submission" date="2014-04" db="EMBL/GenBank/DDBJ databases">
        <title>Evolutionary Origins and Diversification of the Mycorrhizal Mutualists.</title>
        <authorList>
            <consortium name="DOE Joint Genome Institute"/>
            <consortium name="Mycorrhizal Genomics Consortium"/>
            <person name="Kohler A."/>
            <person name="Kuo A."/>
            <person name="Nagy L.G."/>
            <person name="Floudas D."/>
            <person name="Copeland A."/>
            <person name="Barry K.W."/>
            <person name="Cichocki N."/>
            <person name="Veneault-Fourrey C."/>
            <person name="LaButti K."/>
            <person name="Lindquist E.A."/>
            <person name="Lipzen A."/>
            <person name="Lundell T."/>
            <person name="Morin E."/>
            <person name="Murat C."/>
            <person name="Riley R."/>
            <person name="Ohm R."/>
            <person name="Sun H."/>
            <person name="Tunlid A."/>
            <person name="Henrissat B."/>
            <person name="Grigoriev I.V."/>
            <person name="Hibbett D.S."/>
            <person name="Martin F."/>
        </authorList>
    </citation>
    <scope>NUCLEOTIDE SEQUENCE [LARGE SCALE GENOMIC DNA]</scope>
    <source>
        <strain evidence="1 2">Koide BX008</strain>
    </source>
</reference>
<evidence type="ECO:0000313" key="1">
    <source>
        <dbReference type="EMBL" id="KIL63848.1"/>
    </source>
</evidence>
<organism evidence="1 2">
    <name type="scientific">Amanita muscaria (strain Koide BX008)</name>
    <dbReference type="NCBI Taxonomy" id="946122"/>
    <lineage>
        <taxon>Eukaryota</taxon>
        <taxon>Fungi</taxon>
        <taxon>Dikarya</taxon>
        <taxon>Basidiomycota</taxon>
        <taxon>Agaricomycotina</taxon>
        <taxon>Agaricomycetes</taxon>
        <taxon>Agaricomycetidae</taxon>
        <taxon>Agaricales</taxon>
        <taxon>Pluteineae</taxon>
        <taxon>Amanitaceae</taxon>
        <taxon>Amanita</taxon>
    </lineage>
</organism>